<dbReference type="Proteomes" id="UP000215383">
    <property type="component" value="Chromosome 1"/>
</dbReference>
<reference evidence="3 4" key="1">
    <citation type="submission" date="2017-06" db="EMBL/GenBank/DDBJ databases">
        <authorList>
            <consortium name="Pathogen Informatics"/>
        </authorList>
    </citation>
    <scope>NUCLEOTIDE SEQUENCE [LARGE SCALE GENOMIC DNA]</scope>
    <source>
        <strain evidence="3 4">NCTC10570</strain>
    </source>
</reference>
<keyword evidence="3" id="KW-0012">Acyltransferase</keyword>
<comment type="function">
    <text evidence="1">Acetylates the N-terminal alanine of ribosomal protein bS18.</text>
</comment>
<keyword evidence="3" id="KW-0645">Protease</keyword>
<dbReference type="RefSeq" id="WP_027889541.1">
    <property type="nucleotide sequence ID" value="NZ_CASFMS010000047.1"/>
</dbReference>
<dbReference type="EMBL" id="LT906446">
    <property type="protein sequence ID" value="SNU93635.1"/>
    <property type="molecule type" value="Genomic_DNA"/>
</dbReference>
<dbReference type="Gene3D" id="3.40.630.30">
    <property type="match status" value="1"/>
</dbReference>
<name>A0A239T7C8_9FIRM</name>
<dbReference type="InterPro" id="IPR016181">
    <property type="entry name" value="Acyl_CoA_acyltransferase"/>
</dbReference>
<dbReference type="InterPro" id="IPR050276">
    <property type="entry name" value="MshD_Acetyltransferase"/>
</dbReference>
<dbReference type="GO" id="GO:0008999">
    <property type="term" value="F:protein-N-terminal-alanine acetyltransferase activity"/>
    <property type="evidence" value="ECO:0007669"/>
    <property type="project" value="UniProtKB-EC"/>
</dbReference>
<gene>
    <name evidence="3" type="primary">paiA</name>
    <name evidence="3" type="ORF">SAMEA4364220_00042</name>
</gene>
<keyword evidence="3" id="KW-0378">Hydrolase</keyword>
<dbReference type="GO" id="GO:0008233">
    <property type="term" value="F:peptidase activity"/>
    <property type="evidence" value="ECO:0007669"/>
    <property type="project" value="UniProtKB-KW"/>
</dbReference>
<dbReference type="OrthoDB" id="9794566at2"/>
<evidence type="ECO:0000313" key="3">
    <source>
        <dbReference type="EMBL" id="SNU93635.1"/>
    </source>
</evidence>
<feature type="domain" description="N-acetyltransferase" evidence="2">
    <location>
        <begin position="3"/>
        <end position="146"/>
    </location>
</feature>
<comment type="subcellular location">
    <subcellularLocation>
        <location evidence="1">Cytoplasm</location>
    </subcellularLocation>
</comment>
<dbReference type="NCBIfam" id="TIGR01575">
    <property type="entry name" value="rimI"/>
    <property type="match status" value="1"/>
</dbReference>
<dbReference type="GeneID" id="78506089"/>
<protein>
    <recommendedName>
        <fullName evidence="1">[Ribosomal protein bS18]-alanine N-acetyltransferase</fullName>
        <ecNumber evidence="1">2.3.1.266</ecNumber>
    </recommendedName>
</protein>
<dbReference type="PANTHER" id="PTHR43617">
    <property type="entry name" value="L-AMINO ACID N-ACETYLTRANSFERASE"/>
    <property type="match status" value="1"/>
</dbReference>
<keyword evidence="4" id="KW-1185">Reference proteome</keyword>
<sequence>MNLTFRKMVPEDASAVEIVEKACFSMPWSRQAFWEEASNDKTYYLLALDDTKVIGYVGVWILFDEAQITNVAVLPEYRNQKIGYRMMEKIMQISLQKGATAMTLEVRPSNDSALHLYEKLGFKSVGRRRNYYEDGEDAEIMWITDLAKCTNAEVI</sequence>
<evidence type="ECO:0000256" key="1">
    <source>
        <dbReference type="RuleBase" id="RU363094"/>
    </source>
</evidence>
<dbReference type="AlphaFoldDB" id="A0A239T7C8"/>
<dbReference type="InterPro" id="IPR000182">
    <property type="entry name" value="GNAT_dom"/>
</dbReference>
<dbReference type="SUPFAM" id="SSF55729">
    <property type="entry name" value="Acyl-CoA N-acyltransferases (Nat)"/>
    <property type="match status" value="1"/>
</dbReference>
<keyword evidence="1" id="KW-0963">Cytoplasm</keyword>
<proteinExistence type="inferred from homology"/>
<organism evidence="3 4">
    <name type="scientific">Megamonas hypermegale</name>
    <dbReference type="NCBI Taxonomy" id="158847"/>
    <lineage>
        <taxon>Bacteria</taxon>
        <taxon>Bacillati</taxon>
        <taxon>Bacillota</taxon>
        <taxon>Negativicutes</taxon>
        <taxon>Selenomonadales</taxon>
        <taxon>Selenomonadaceae</taxon>
        <taxon>Megamonas</taxon>
    </lineage>
</organism>
<comment type="catalytic activity">
    <reaction evidence="1">
        <text>N-terminal L-alanyl-[ribosomal protein bS18] + acetyl-CoA = N-terminal N(alpha)-acetyl-L-alanyl-[ribosomal protein bS18] + CoA + H(+)</text>
        <dbReference type="Rhea" id="RHEA:43756"/>
        <dbReference type="Rhea" id="RHEA-COMP:10676"/>
        <dbReference type="Rhea" id="RHEA-COMP:10677"/>
        <dbReference type="ChEBI" id="CHEBI:15378"/>
        <dbReference type="ChEBI" id="CHEBI:57287"/>
        <dbReference type="ChEBI" id="CHEBI:57288"/>
        <dbReference type="ChEBI" id="CHEBI:64718"/>
        <dbReference type="ChEBI" id="CHEBI:83683"/>
        <dbReference type="EC" id="2.3.1.266"/>
    </reaction>
</comment>
<dbReference type="PANTHER" id="PTHR43617:SF20">
    <property type="entry name" value="N-ALPHA-ACETYLTRANSFERASE RIMI"/>
    <property type="match status" value="1"/>
</dbReference>
<dbReference type="InterPro" id="IPR006464">
    <property type="entry name" value="AcTrfase_RimI/Ard1"/>
</dbReference>
<evidence type="ECO:0000313" key="4">
    <source>
        <dbReference type="Proteomes" id="UP000215383"/>
    </source>
</evidence>
<comment type="similarity">
    <text evidence="1">Belongs to the acetyltransferase family. RimI subfamily.</text>
</comment>
<dbReference type="PROSITE" id="PS51186">
    <property type="entry name" value="GNAT"/>
    <property type="match status" value="1"/>
</dbReference>
<dbReference type="Pfam" id="PF00583">
    <property type="entry name" value="Acetyltransf_1"/>
    <property type="match status" value="1"/>
</dbReference>
<dbReference type="EC" id="2.3.1.266" evidence="1"/>
<keyword evidence="3" id="KW-0808">Transferase</keyword>
<dbReference type="GO" id="GO:0005737">
    <property type="term" value="C:cytoplasm"/>
    <property type="evidence" value="ECO:0007669"/>
    <property type="project" value="UniProtKB-SubCell"/>
</dbReference>
<dbReference type="eggNOG" id="COG0456">
    <property type="taxonomic scope" value="Bacteria"/>
</dbReference>
<accession>A0A239T7C8</accession>
<evidence type="ECO:0000259" key="2">
    <source>
        <dbReference type="PROSITE" id="PS51186"/>
    </source>
</evidence>
<dbReference type="GO" id="GO:0006508">
    <property type="term" value="P:proteolysis"/>
    <property type="evidence" value="ECO:0007669"/>
    <property type="project" value="UniProtKB-KW"/>
</dbReference>
<dbReference type="CDD" id="cd04301">
    <property type="entry name" value="NAT_SF"/>
    <property type="match status" value="1"/>
</dbReference>